<dbReference type="PANTHER" id="PTHR42887:SF2">
    <property type="entry name" value="OS12G0638800 PROTEIN"/>
    <property type="match status" value="1"/>
</dbReference>
<feature type="domain" description="RsdA/BaiN/AoA(So)-like Rossmann fold-like" evidence="1">
    <location>
        <begin position="12"/>
        <end position="372"/>
    </location>
</feature>
<dbReference type="EMBL" id="CP031517">
    <property type="protein sequence ID" value="QOS39093.1"/>
    <property type="molecule type" value="Genomic_DNA"/>
</dbReference>
<dbReference type="Proteomes" id="UP000593591">
    <property type="component" value="Chromosome"/>
</dbReference>
<evidence type="ECO:0000259" key="1">
    <source>
        <dbReference type="Pfam" id="PF03486"/>
    </source>
</evidence>
<dbReference type="Gene3D" id="2.40.30.10">
    <property type="entry name" value="Translation factors"/>
    <property type="match status" value="1"/>
</dbReference>
<organism evidence="2 3">
    <name type="scientific">Treponema rectale</name>
    <dbReference type="NCBI Taxonomy" id="744512"/>
    <lineage>
        <taxon>Bacteria</taxon>
        <taxon>Pseudomonadati</taxon>
        <taxon>Spirochaetota</taxon>
        <taxon>Spirochaetia</taxon>
        <taxon>Spirochaetales</taxon>
        <taxon>Treponemataceae</taxon>
        <taxon>Treponema</taxon>
    </lineage>
</organism>
<protein>
    <recommendedName>
        <fullName evidence="1">RsdA/BaiN/AoA(So)-like Rossmann fold-like domain-containing protein</fullName>
    </recommendedName>
</protein>
<dbReference type="CDD" id="cd02440">
    <property type="entry name" value="AdoMet_MTases"/>
    <property type="match status" value="1"/>
</dbReference>
<dbReference type="SUPFAM" id="SSF51905">
    <property type="entry name" value="FAD/NAD(P)-binding domain"/>
    <property type="match status" value="1"/>
</dbReference>
<dbReference type="InterPro" id="IPR036188">
    <property type="entry name" value="FAD/NAD-bd_sf"/>
</dbReference>
<sequence length="380" mass="44040">MYNRFMNKKNVDVLVIGSGPAGLLTSILAQEERKVTLIEKPAKEFKLAKRILVSGNGRANFFNQDLLDGRIKPEYLPFIMDESHIYAKDFLSYLEQEGFSYVKDEKLFYPYFRRSECLHSFLMEKCKKVDILQAKAVEVYPERNEILVLEEENKVIYHYQDLVLAIGGRSFDRNDYDYRLLDSLKVRYLPYQSMLCPVRTTEKIPAYLNKNRLKGLLSVYSGERKIYEEEGEILFKEDGLSGIAVFNSTVSILNELRKNKNATIRFELDYTSLEGFKKNTSLSCYPSFLLKYLKEKKIKPATPLEFHFKEMYSFKESQASYGGILLDEVDMKTLSLIKYPHIYTLGEMLNVNLICGGYNMGISFIQGYRVGKHLGESYGI</sequence>
<dbReference type="PANTHER" id="PTHR42887">
    <property type="entry name" value="OS12G0638800 PROTEIN"/>
    <property type="match status" value="1"/>
</dbReference>
<proteinExistence type="predicted"/>
<dbReference type="KEGG" id="trc:DYE49_00935"/>
<gene>
    <name evidence="2" type="ORF">DYE49_00935</name>
</gene>
<accession>A0A7M1XI85</accession>
<evidence type="ECO:0000313" key="2">
    <source>
        <dbReference type="EMBL" id="QOS39093.1"/>
    </source>
</evidence>
<dbReference type="InterPro" id="IPR004792">
    <property type="entry name" value="BaiN-like"/>
</dbReference>
<dbReference type="InterPro" id="IPR057661">
    <property type="entry name" value="RsdA/BaiN/AoA(So)_Rossmann"/>
</dbReference>
<dbReference type="PRINTS" id="PR00411">
    <property type="entry name" value="PNDRDTASEI"/>
</dbReference>
<reference evidence="2 3" key="1">
    <citation type="submission" date="2018-08" db="EMBL/GenBank/DDBJ databases">
        <title>The first complete genome of Treponema rectale (CHPAT), a commensal spirochete of the bovine rectum.</title>
        <authorList>
            <person name="Staton G.J."/>
            <person name="Clegg S.R."/>
            <person name="Carter S.D."/>
            <person name="Radford A.D."/>
            <person name="Darby A."/>
            <person name="Hall N."/>
            <person name="Birtles R.J."/>
            <person name="Evans N.J."/>
        </authorList>
    </citation>
    <scope>NUCLEOTIDE SEQUENCE [LARGE SCALE GENOMIC DNA]</scope>
    <source>
        <strain evidence="2 3">CHPA</strain>
    </source>
</reference>
<dbReference type="AlphaFoldDB" id="A0A7M1XI85"/>
<dbReference type="SUPFAM" id="SSF160996">
    <property type="entry name" value="HI0933 insert domain-like"/>
    <property type="match status" value="1"/>
</dbReference>
<dbReference type="Pfam" id="PF03486">
    <property type="entry name" value="HI0933_like"/>
    <property type="match status" value="1"/>
</dbReference>
<name>A0A7M1XI85_9SPIR</name>
<evidence type="ECO:0000313" key="3">
    <source>
        <dbReference type="Proteomes" id="UP000593591"/>
    </source>
</evidence>
<dbReference type="Gene3D" id="3.50.50.60">
    <property type="entry name" value="FAD/NAD(P)-binding domain"/>
    <property type="match status" value="2"/>
</dbReference>